<dbReference type="InterPro" id="IPR036859">
    <property type="entry name" value="CAP-Gly_dom_sf"/>
</dbReference>
<keyword evidence="9" id="KW-0175">Coiled coil</keyword>
<dbReference type="InterPro" id="IPR018247">
    <property type="entry name" value="EF_Hand_1_Ca_BS"/>
</dbReference>
<evidence type="ECO:0000256" key="9">
    <source>
        <dbReference type="SAM" id="Coils"/>
    </source>
</evidence>
<keyword evidence="5 8" id="KW-0378">Hydrolase</keyword>
<comment type="similarity">
    <text evidence="2 8">Belongs to the PPP phosphatase family.</text>
</comment>
<dbReference type="SMART" id="SM00156">
    <property type="entry name" value="PP2Ac"/>
    <property type="match status" value="1"/>
</dbReference>
<evidence type="ECO:0000256" key="1">
    <source>
        <dbReference type="ARBA" id="ARBA00001936"/>
    </source>
</evidence>
<feature type="domain" description="CAP-Gly" evidence="11">
    <location>
        <begin position="45"/>
        <end position="82"/>
    </location>
</feature>
<dbReference type="Gene3D" id="3.60.21.10">
    <property type="match status" value="1"/>
</dbReference>
<feature type="domain" description="EF-hand" evidence="10">
    <location>
        <begin position="697"/>
        <end position="732"/>
    </location>
</feature>
<dbReference type="AlphaFoldDB" id="A0A7S3PM64"/>
<feature type="domain" description="EF-hand" evidence="10">
    <location>
        <begin position="827"/>
        <end position="862"/>
    </location>
</feature>
<dbReference type="InterPro" id="IPR004843">
    <property type="entry name" value="Calcineurin-like_PHP"/>
</dbReference>
<evidence type="ECO:0000256" key="3">
    <source>
        <dbReference type="ARBA" id="ARBA00022723"/>
    </source>
</evidence>
<feature type="domain" description="EF-hand" evidence="10">
    <location>
        <begin position="787"/>
        <end position="822"/>
    </location>
</feature>
<evidence type="ECO:0000256" key="5">
    <source>
        <dbReference type="ARBA" id="ARBA00022801"/>
    </source>
</evidence>
<dbReference type="PROSITE" id="PS50096">
    <property type="entry name" value="IQ"/>
    <property type="match status" value="1"/>
</dbReference>
<gene>
    <name evidence="12" type="ORF">ASTO00021_LOCUS13925</name>
</gene>
<dbReference type="Pfam" id="PF13499">
    <property type="entry name" value="EF-hand_7"/>
    <property type="match status" value="2"/>
</dbReference>
<dbReference type="PROSITE" id="PS50245">
    <property type="entry name" value="CAP_GLY_2"/>
    <property type="match status" value="1"/>
</dbReference>
<dbReference type="PROSITE" id="PS50222">
    <property type="entry name" value="EF_HAND_2"/>
    <property type="match status" value="4"/>
</dbReference>
<dbReference type="EMBL" id="HBIN01018255">
    <property type="protein sequence ID" value="CAE0443870.1"/>
    <property type="molecule type" value="Transcribed_RNA"/>
</dbReference>
<dbReference type="InterPro" id="IPR029052">
    <property type="entry name" value="Metallo-depent_PP-like"/>
</dbReference>
<keyword evidence="7" id="KW-0464">Manganese</keyword>
<evidence type="ECO:0000256" key="4">
    <source>
        <dbReference type="ARBA" id="ARBA00022737"/>
    </source>
</evidence>
<dbReference type="CDD" id="cd00051">
    <property type="entry name" value="EFh"/>
    <property type="match status" value="2"/>
</dbReference>
<evidence type="ECO:0000256" key="7">
    <source>
        <dbReference type="ARBA" id="ARBA00023211"/>
    </source>
</evidence>
<evidence type="ECO:0000256" key="8">
    <source>
        <dbReference type="RuleBase" id="RU004273"/>
    </source>
</evidence>
<dbReference type="GO" id="GO:0005509">
    <property type="term" value="F:calcium ion binding"/>
    <property type="evidence" value="ECO:0007669"/>
    <property type="project" value="InterPro"/>
</dbReference>
<comment type="cofactor">
    <cofactor evidence="1">
        <name>Mn(2+)</name>
        <dbReference type="ChEBI" id="CHEBI:29035"/>
    </cofactor>
</comment>
<evidence type="ECO:0000259" key="11">
    <source>
        <dbReference type="PROSITE" id="PS50245"/>
    </source>
</evidence>
<sequence>MQFAVGDRVDVRVQTSAFSAGSESEPEPQILAGNVRYFGKCKFNQEGLWVGVELDQDKGKNNGSIQGVSYFSCKDNHGLFIRPECVRRQGRGDEHGDTSMDIGREEKLGVNGSQSPRRKKGIDIELNHDSASLLIQTTYRKYMAKKEVDKLMAVRTWNILDNHNEEEILRKGKKFGRVSKQLQAETSYYNDDHDDFFEEHENESIDSDENAKTIEKLQQEAAQAVEKMTDEELDQLQVDNKYYSGPHLKFPLTLSNIKEMLEAFTNDQLLHYKYFMQLLLRAKRLFDEEETLQEITIPEPEPGKNPIRLTLVGDTHGQLQDLFTIFNINGSPSEHNWYLFNGDFVDRGKKGCEIIATLMAFKILYPNSVFLNRGNHEARAQNAWMGYEEELLSKYGKNKSTVRMLDVDIHSSLKLYTLNMAMFDSLPLCALIQKRVFVCHGGLFRNKVSLNHLRKINRKREPPLEGYSMEDKIYEDLLWSDPRPTSTYPRPLEERRASDRGAGCEFGYKVTDQFCAHNQVALVVRSHECVPEGFEVLHNGRLITIFSASRYCGTQTNKGAFMNFGHDLQPEIEQFYALANNTFLSDEERQVKLVSDTIHRIFEYVTDKRLDLYWYFTQNDVEHSGTVSRVDWSSGLTSVLGLQLPYLYYQNELAEVDEMGLVNYSKFLSRPQIHMGDRDSSWQDAIVKRVCKKLYALVGDDMEKAYRQFDTNDDGIIQFQEFIEMIKRLDNSITDEQIYELMRSMDVNDDAHIDYNEFAEKFKLDQANVESTLTHKIVEKVSNLLYQNRIQIEHAFRSLDVEGNGFVTREGFLARMKRISSVFETPLTTIEIEELANALDTNADGKIDYKEFFSRHVDYLLDVR</sequence>
<comment type="catalytic activity">
    <reaction evidence="8">
        <text>O-phospho-L-threonyl-[protein] + H2O = L-threonyl-[protein] + phosphate</text>
        <dbReference type="Rhea" id="RHEA:47004"/>
        <dbReference type="Rhea" id="RHEA-COMP:11060"/>
        <dbReference type="Rhea" id="RHEA-COMP:11605"/>
        <dbReference type="ChEBI" id="CHEBI:15377"/>
        <dbReference type="ChEBI" id="CHEBI:30013"/>
        <dbReference type="ChEBI" id="CHEBI:43474"/>
        <dbReference type="ChEBI" id="CHEBI:61977"/>
        <dbReference type="EC" id="3.1.3.16"/>
    </reaction>
</comment>
<evidence type="ECO:0000256" key="6">
    <source>
        <dbReference type="ARBA" id="ARBA00022837"/>
    </source>
</evidence>
<feature type="coiled-coil region" evidence="9">
    <location>
        <begin position="207"/>
        <end position="234"/>
    </location>
</feature>
<reference evidence="12" key="1">
    <citation type="submission" date="2021-01" db="EMBL/GenBank/DDBJ databases">
        <authorList>
            <person name="Corre E."/>
            <person name="Pelletier E."/>
            <person name="Niang G."/>
            <person name="Scheremetjew M."/>
            <person name="Finn R."/>
            <person name="Kale V."/>
            <person name="Holt S."/>
            <person name="Cochrane G."/>
            <person name="Meng A."/>
            <person name="Brown T."/>
            <person name="Cohen L."/>
        </authorList>
    </citation>
    <scope>NUCLEOTIDE SEQUENCE</scope>
    <source>
        <strain evidence="12">GSBS06</strain>
    </source>
</reference>
<dbReference type="InterPro" id="IPR000938">
    <property type="entry name" value="CAP-Gly_domain"/>
</dbReference>
<accession>A0A7S3PM64</accession>
<feature type="domain" description="EF-hand" evidence="10">
    <location>
        <begin position="733"/>
        <end position="768"/>
    </location>
</feature>
<keyword evidence="4" id="KW-0677">Repeat</keyword>
<dbReference type="InterPro" id="IPR006186">
    <property type="entry name" value="Ser/Thr-sp_prot-phosphatase"/>
</dbReference>
<dbReference type="PROSITE" id="PS00845">
    <property type="entry name" value="CAP_GLY_1"/>
    <property type="match status" value="1"/>
</dbReference>
<dbReference type="SMART" id="SM01052">
    <property type="entry name" value="CAP_GLY"/>
    <property type="match status" value="1"/>
</dbReference>
<dbReference type="InterPro" id="IPR051134">
    <property type="entry name" value="PPP_phosphatase"/>
</dbReference>
<dbReference type="InterPro" id="IPR011992">
    <property type="entry name" value="EF-hand-dom_pair"/>
</dbReference>
<evidence type="ECO:0000256" key="2">
    <source>
        <dbReference type="ARBA" id="ARBA00008294"/>
    </source>
</evidence>
<dbReference type="Gene3D" id="2.30.30.190">
    <property type="entry name" value="CAP Gly-rich-like domain"/>
    <property type="match status" value="1"/>
</dbReference>
<dbReference type="PRINTS" id="PR00114">
    <property type="entry name" value="STPHPHTASE"/>
</dbReference>
<evidence type="ECO:0000259" key="10">
    <source>
        <dbReference type="PROSITE" id="PS50222"/>
    </source>
</evidence>
<dbReference type="Pfam" id="PF00149">
    <property type="entry name" value="Metallophos"/>
    <property type="match status" value="1"/>
</dbReference>
<dbReference type="SMART" id="SM00054">
    <property type="entry name" value="EFh"/>
    <property type="match status" value="4"/>
</dbReference>
<dbReference type="SUPFAM" id="SSF74924">
    <property type="entry name" value="Cap-Gly domain"/>
    <property type="match status" value="1"/>
</dbReference>
<dbReference type="Pfam" id="PF08321">
    <property type="entry name" value="PPP5"/>
    <property type="match status" value="1"/>
</dbReference>
<dbReference type="Gene3D" id="1.10.238.10">
    <property type="entry name" value="EF-hand"/>
    <property type="match status" value="2"/>
</dbReference>
<dbReference type="Pfam" id="PF01302">
    <property type="entry name" value="CAP_GLY"/>
    <property type="match status" value="1"/>
</dbReference>
<dbReference type="PANTHER" id="PTHR45668">
    <property type="entry name" value="SERINE/THREONINE-PROTEIN PHOSPHATASE 5-RELATED"/>
    <property type="match status" value="1"/>
</dbReference>
<organism evidence="12">
    <name type="scientific">Aplanochytrium stocchinoi</name>
    <dbReference type="NCBI Taxonomy" id="215587"/>
    <lineage>
        <taxon>Eukaryota</taxon>
        <taxon>Sar</taxon>
        <taxon>Stramenopiles</taxon>
        <taxon>Bigyra</taxon>
        <taxon>Labyrinthulomycetes</taxon>
        <taxon>Thraustochytrida</taxon>
        <taxon>Thraustochytriidae</taxon>
        <taxon>Aplanochytrium</taxon>
    </lineage>
</organism>
<keyword evidence="3" id="KW-0479">Metal-binding</keyword>
<keyword evidence="6" id="KW-0106">Calcium</keyword>
<dbReference type="PROSITE" id="PS00125">
    <property type="entry name" value="SER_THR_PHOSPHATASE"/>
    <property type="match status" value="1"/>
</dbReference>
<evidence type="ECO:0000313" key="12">
    <source>
        <dbReference type="EMBL" id="CAE0443870.1"/>
    </source>
</evidence>
<dbReference type="GO" id="GO:0004722">
    <property type="term" value="F:protein serine/threonine phosphatase activity"/>
    <property type="evidence" value="ECO:0007669"/>
    <property type="project" value="UniProtKB-EC"/>
</dbReference>
<dbReference type="InterPro" id="IPR013235">
    <property type="entry name" value="PPP_dom"/>
</dbReference>
<protein>
    <recommendedName>
        <fullName evidence="8">Serine/threonine-protein phosphatase</fullName>
        <ecNumber evidence="8">3.1.3.16</ecNumber>
    </recommendedName>
</protein>
<proteinExistence type="inferred from homology"/>
<dbReference type="EC" id="3.1.3.16" evidence="8"/>
<name>A0A7S3PM64_9STRA</name>
<dbReference type="SUPFAM" id="SSF56300">
    <property type="entry name" value="Metallo-dependent phosphatases"/>
    <property type="match status" value="1"/>
</dbReference>
<dbReference type="PANTHER" id="PTHR45668:SF5">
    <property type="entry name" value="SERINE_THREONINE-PROTEIN PHOSPHATASE 5"/>
    <property type="match status" value="1"/>
</dbReference>
<dbReference type="PROSITE" id="PS00018">
    <property type="entry name" value="EF_HAND_1"/>
    <property type="match status" value="2"/>
</dbReference>
<dbReference type="InterPro" id="IPR002048">
    <property type="entry name" value="EF_hand_dom"/>
</dbReference>
<dbReference type="SUPFAM" id="SSF47473">
    <property type="entry name" value="EF-hand"/>
    <property type="match status" value="1"/>
</dbReference>